<dbReference type="STRING" id="572478.Vdis_1469"/>
<evidence type="ECO:0000256" key="2">
    <source>
        <dbReference type="ARBA" id="ARBA00022481"/>
    </source>
</evidence>
<dbReference type="eggNOG" id="arCOG04114">
    <property type="taxonomic scope" value="Archaea"/>
</dbReference>
<keyword evidence="2 5" id="KW-0488">Methylation</keyword>
<dbReference type="InterPro" id="IPR038647">
    <property type="entry name" value="Cren7_sf"/>
</dbReference>
<organism evidence="6 7">
    <name type="scientific">Vulcanisaeta distributa (strain DSM 14429 / JCM 11212 / NBRC 100878 / IC-017)</name>
    <dbReference type="NCBI Taxonomy" id="572478"/>
    <lineage>
        <taxon>Archaea</taxon>
        <taxon>Thermoproteota</taxon>
        <taxon>Thermoprotei</taxon>
        <taxon>Thermoproteales</taxon>
        <taxon>Thermoproteaceae</taxon>
        <taxon>Vulcanisaeta</taxon>
    </lineage>
</organism>
<dbReference type="KEGG" id="vdi:Vdis_1469"/>
<evidence type="ECO:0000256" key="3">
    <source>
        <dbReference type="ARBA" id="ARBA00022490"/>
    </source>
</evidence>
<dbReference type="Proteomes" id="UP000006681">
    <property type="component" value="Chromosome"/>
</dbReference>
<accession>E1QSY8</accession>
<dbReference type="HOGENOM" id="CLU_192664_0_0_2"/>
<reference evidence="7" key="2">
    <citation type="journal article" date="2010" name="Stand. Genomic Sci.">
        <title>Complete genome sequence of Vulcanisaeta distributa type strain (IC-017T).</title>
        <authorList>
            <person name="Mavromatis K."/>
            <person name="Sikorski J."/>
            <person name="Pabst E."/>
            <person name="Teshima H."/>
            <person name="Lapidus A."/>
            <person name="Lucas S."/>
            <person name="Nolan M."/>
            <person name="Glavina Del Rio T."/>
            <person name="Cheng J."/>
            <person name="Bruce D."/>
            <person name="Goodwin L."/>
            <person name="Pitluck S."/>
            <person name="Liolios K."/>
            <person name="Ivanova N."/>
            <person name="Mikhailova N."/>
            <person name="Pati A."/>
            <person name="Chen A."/>
            <person name="Palaniappan K."/>
            <person name="Land M."/>
            <person name="Hauser L."/>
            <person name="Chang Y."/>
            <person name="Jeffries C."/>
            <person name="Rohde M."/>
            <person name="Spring S."/>
            <person name="Goker M."/>
            <person name="Wirth R."/>
            <person name="Woyke T."/>
            <person name="Bristow J."/>
            <person name="Eisen J."/>
            <person name="Markowitz V."/>
            <person name="Hugenholtz P."/>
            <person name="Klenk H."/>
            <person name="Kyrpides N."/>
        </authorList>
    </citation>
    <scope>NUCLEOTIDE SEQUENCE [LARGE SCALE GENOMIC DNA]</scope>
    <source>
        <strain evidence="7">DSM 14429 / JCM 11212 / NBRC 100878 / IC-017</strain>
    </source>
</reference>
<evidence type="ECO:0000313" key="7">
    <source>
        <dbReference type="Proteomes" id="UP000006681"/>
    </source>
</evidence>
<evidence type="ECO:0000256" key="1">
    <source>
        <dbReference type="ARBA" id="ARBA00022454"/>
    </source>
</evidence>
<comment type="similarity">
    <text evidence="5">Belongs to the Cren7 family.</text>
</comment>
<dbReference type="HAMAP" id="MF_01387">
    <property type="entry name" value="Chromatin_Cren7"/>
    <property type="match status" value="1"/>
</dbReference>
<dbReference type="EMBL" id="CP002100">
    <property type="protein sequence ID" value="ADN50855.1"/>
    <property type="molecule type" value="Genomic_DNA"/>
</dbReference>
<dbReference type="InterPro" id="IPR020906">
    <property type="entry name" value="dsDNA-bd_Cren7"/>
</dbReference>
<dbReference type="GO" id="GO:0005737">
    <property type="term" value="C:cytoplasm"/>
    <property type="evidence" value="ECO:0007669"/>
    <property type="project" value="UniProtKB-SubCell"/>
</dbReference>
<keyword evidence="7" id="KW-1185">Reference proteome</keyword>
<evidence type="ECO:0000313" key="6">
    <source>
        <dbReference type="EMBL" id="ADN50855.1"/>
    </source>
</evidence>
<comment type="PTM">
    <text evidence="5">Methylated at multiple sites, to varying extents.</text>
</comment>
<reference evidence="6 7" key="1">
    <citation type="journal article" date="2010" name="Stand. Genomic Sci.">
        <title>Complete genome sequence of Vulcanisaeta distributa type strain (IC-017).</title>
        <authorList>
            <person name="Mavromatis K."/>
            <person name="Sikorski J."/>
            <person name="Pabst E."/>
            <person name="Teshima H."/>
            <person name="Lapidus A."/>
            <person name="Lucas S."/>
            <person name="Nolan M."/>
            <person name="Glavina Del Rio T."/>
            <person name="Cheng J.F."/>
            <person name="Bruce D."/>
            <person name="Goodwin L."/>
            <person name="Pitluck S."/>
            <person name="Liolios K."/>
            <person name="Ivanova N."/>
            <person name="Mikhailova N."/>
            <person name="Pati A."/>
            <person name="Chen A."/>
            <person name="Palaniappan K."/>
            <person name="Land M."/>
            <person name="Hauser L."/>
            <person name="Chang Y.J."/>
            <person name="Jeffries C.D."/>
            <person name="Rohde M."/>
            <person name="Spring S."/>
            <person name="Goker M."/>
            <person name="Wirth R."/>
            <person name="Woyke T."/>
            <person name="Bristow J."/>
            <person name="Eisen J.A."/>
            <person name="Markowitz V."/>
            <person name="Hugenholtz P."/>
            <person name="Klenk H.P."/>
            <person name="Kyrpides N.C."/>
        </authorList>
    </citation>
    <scope>NUCLEOTIDE SEQUENCE [LARGE SCALE GENOMIC DNA]</scope>
    <source>
        <strain evidence="7">DSM 14429 / JCM 11212 / NBRC 100878 / IC-017</strain>
    </source>
</reference>
<dbReference type="Gene3D" id="2.30.30.610">
    <property type="entry name" value="Chromatin protein Cren7"/>
    <property type="match status" value="1"/>
</dbReference>
<keyword evidence="3 5" id="KW-0963">Cytoplasm</keyword>
<keyword evidence="1 5" id="KW-0158">Chromosome</keyword>
<dbReference type="GO" id="GO:0003690">
    <property type="term" value="F:double-stranded DNA binding"/>
    <property type="evidence" value="ECO:0007669"/>
    <property type="project" value="UniProtKB-UniRule"/>
</dbReference>
<evidence type="ECO:0000256" key="4">
    <source>
        <dbReference type="ARBA" id="ARBA00023125"/>
    </source>
</evidence>
<keyword evidence="4 5" id="KW-0238">DNA-binding</keyword>
<dbReference type="Pfam" id="PF11520">
    <property type="entry name" value="Cren7"/>
    <property type="match status" value="1"/>
</dbReference>
<sequence length="77" mass="8813">MFLNTPEPRNLLTGMVTLEDLAKREYEVEGRKLRPTKVWKVQPKGRKGFVMALFKTPDGKTVRKVIAKVDEQGNIIT</sequence>
<dbReference type="GO" id="GO:0005694">
    <property type="term" value="C:chromosome"/>
    <property type="evidence" value="ECO:0007669"/>
    <property type="project" value="UniProtKB-SubCell"/>
</dbReference>
<proteinExistence type="inferred from homology"/>
<comment type="function">
    <text evidence="5">A chromatin protein, binds double-stranded DNA without sequence specificity. Constrains negative DNA supercoils.</text>
</comment>
<evidence type="ECO:0000256" key="5">
    <source>
        <dbReference type="HAMAP-Rule" id="MF_01387"/>
    </source>
</evidence>
<dbReference type="AlphaFoldDB" id="E1QSY8"/>
<gene>
    <name evidence="5" type="primary">creN7</name>
    <name evidence="6" type="ordered locus">Vdis_1469</name>
</gene>
<comment type="subunit">
    <text evidence="5">Monomer.</text>
</comment>
<name>E1QSY8_VULDI</name>
<protein>
    <recommendedName>
        <fullName evidence="5">Chromatin protein Cren7</fullName>
    </recommendedName>
</protein>
<comment type="subcellular location">
    <subcellularLocation>
        <location evidence="5">Chromosome</location>
    </subcellularLocation>
    <subcellularLocation>
        <location evidence="5">Cytoplasm</location>
    </subcellularLocation>
</comment>